<comment type="caution">
    <text evidence="1">The sequence shown here is derived from an EMBL/GenBank/DDBJ whole genome shotgun (WGS) entry which is preliminary data.</text>
</comment>
<sequence>MNPLAGLLRHGNAGCCLFLLVHTYRSTSVSQHITVRGSERVAGRRSAQRGQRSGCHLLVATERDANFVILRSCAFVISATVRYAMLLNEEVL</sequence>
<gene>
    <name evidence="1" type="primary">jg15762</name>
    <name evidence="1" type="ORF">PAEG_LOCUS14596</name>
</gene>
<evidence type="ECO:0000313" key="2">
    <source>
        <dbReference type="Proteomes" id="UP000838756"/>
    </source>
</evidence>
<reference evidence="1" key="1">
    <citation type="submission" date="2022-03" db="EMBL/GenBank/DDBJ databases">
        <authorList>
            <person name="Lindestad O."/>
        </authorList>
    </citation>
    <scope>NUCLEOTIDE SEQUENCE</scope>
</reference>
<proteinExistence type="predicted"/>
<dbReference type="Proteomes" id="UP000838756">
    <property type="component" value="Unassembled WGS sequence"/>
</dbReference>
<name>A0A8S4RKC9_9NEOP</name>
<dbReference type="AlphaFoldDB" id="A0A8S4RKC9"/>
<evidence type="ECO:0000313" key="1">
    <source>
        <dbReference type="EMBL" id="CAH2237301.1"/>
    </source>
</evidence>
<dbReference type="EMBL" id="CAKXAJ010025257">
    <property type="protein sequence ID" value="CAH2237301.1"/>
    <property type="molecule type" value="Genomic_DNA"/>
</dbReference>
<protein>
    <submittedName>
        <fullName evidence="1">Jg15762 protein</fullName>
    </submittedName>
</protein>
<keyword evidence="2" id="KW-1185">Reference proteome</keyword>
<organism evidence="1 2">
    <name type="scientific">Pararge aegeria aegeria</name>
    <dbReference type="NCBI Taxonomy" id="348720"/>
    <lineage>
        <taxon>Eukaryota</taxon>
        <taxon>Metazoa</taxon>
        <taxon>Ecdysozoa</taxon>
        <taxon>Arthropoda</taxon>
        <taxon>Hexapoda</taxon>
        <taxon>Insecta</taxon>
        <taxon>Pterygota</taxon>
        <taxon>Neoptera</taxon>
        <taxon>Endopterygota</taxon>
        <taxon>Lepidoptera</taxon>
        <taxon>Glossata</taxon>
        <taxon>Ditrysia</taxon>
        <taxon>Papilionoidea</taxon>
        <taxon>Nymphalidae</taxon>
        <taxon>Satyrinae</taxon>
        <taxon>Satyrini</taxon>
        <taxon>Parargina</taxon>
        <taxon>Pararge</taxon>
    </lineage>
</organism>
<accession>A0A8S4RKC9</accession>